<dbReference type="AlphaFoldDB" id="A0A198FHV4"/>
<feature type="domain" description="PhoH-like protein" evidence="7">
    <location>
        <begin position="124"/>
        <end position="327"/>
    </location>
</feature>
<dbReference type="FunFam" id="3.40.50.300:FF:000013">
    <property type="entry name" value="PhoH family ATPase"/>
    <property type="match status" value="1"/>
</dbReference>
<evidence type="ECO:0000313" key="8">
    <source>
        <dbReference type="EMBL" id="OAT24350.1"/>
    </source>
</evidence>
<organism evidence="8 9">
    <name type="scientific">Proteus myxofaciens ATCC 19692</name>
    <dbReference type="NCBI Taxonomy" id="1354337"/>
    <lineage>
        <taxon>Bacteria</taxon>
        <taxon>Pseudomonadati</taxon>
        <taxon>Pseudomonadota</taxon>
        <taxon>Gammaproteobacteria</taxon>
        <taxon>Enterobacterales</taxon>
        <taxon>Morganellaceae</taxon>
        <taxon>Proteus</taxon>
    </lineage>
</organism>
<dbReference type="Proteomes" id="UP000094023">
    <property type="component" value="Unassembled WGS sequence"/>
</dbReference>
<keyword evidence="3" id="KW-0963">Cytoplasm</keyword>
<protein>
    <recommendedName>
        <fullName evidence="6">PhoH-like protein</fullName>
    </recommendedName>
</protein>
<dbReference type="STRING" id="1354337.M983_2582"/>
<dbReference type="GO" id="GO:0005829">
    <property type="term" value="C:cytosol"/>
    <property type="evidence" value="ECO:0007669"/>
    <property type="project" value="TreeGrafter"/>
</dbReference>
<dbReference type="InterPro" id="IPR051451">
    <property type="entry name" value="PhoH2-like"/>
</dbReference>
<dbReference type="RefSeq" id="WP_066751655.1">
    <property type="nucleotide sequence ID" value="NZ_LXEN01000125.1"/>
</dbReference>
<proteinExistence type="inferred from homology"/>
<keyword evidence="9" id="KW-1185">Reference proteome</keyword>
<accession>A0A198FHV4</accession>
<evidence type="ECO:0000256" key="6">
    <source>
        <dbReference type="ARBA" id="ARBA00039970"/>
    </source>
</evidence>
<dbReference type="InterPro" id="IPR003714">
    <property type="entry name" value="PhoH"/>
</dbReference>
<comment type="similarity">
    <text evidence="2">Belongs to the PhoH family.</text>
</comment>
<comment type="subcellular location">
    <subcellularLocation>
        <location evidence="1">Cytoplasm</location>
    </subcellularLocation>
</comment>
<evidence type="ECO:0000256" key="5">
    <source>
        <dbReference type="ARBA" id="ARBA00022840"/>
    </source>
</evidence>
<evidence type="ECO:0000256" key="3">
    <source>
        <dbReference type="ARBA" id="ARBA00022490"/>
    </source>
</evidence>
<keyword evidence="5" id="KW-0067">ATP-binding</keyword>
<reference evidence="8 9" key="1">
    <citation type="submission" date="2016-04" db="EMBL/GenBank/DDBJ databases">
        <title>ATOL: Assembling a taxonomically balanced genome-scale reconstruction of the evolutionary history of the Enterobacteriaceae.</title>
        <authorList>
            <person name="Plunkett G.III."/>
            <person name="Neeno-Eckwall E.C."/>
            <person name="Glasner J.D."/>
            <person name="Perna N.T."/>
        </authorList>
    </citation>
    <scope>NUCLEOTIDE SEQUENCE [LARGE SCALE GENOMIC DNA]</scope>
    <source>
        <strain evidence="8 9">ATCC 19692</strain>
    </source>
</reference>
<dbReference type="PANTHER" id="PTHR30473:SF1">
    <property type="entry name" value="PHOH-LIKE PROTEIN"/>
    <property type="match status" value="1"/>
</dbReference>
<dbReference type="GO" id="GO:0005524">
    <property type="term" value="F:ATP binding"/>
    <property type="evidence" value="ECO:0007669"/>
    <property type="project" value="UniProtKB-KW"/>
</dbReference>
<evidence type="ECO:0000256" key="4">
    <source>
        <dbReference type="ARBA" id="ARBA00022741"/>
    </source>
</evidence>
<dbReference type="SUPFAM" id="SSF52540">
    <property type="entry name" value="P-loop containing nucleoside triphosphate hydrolases"/>
    <property type="match status" value="1"/>
</dbReference>
<name>A0A198FHV4_9GAMM</name>
<dbReference type="PATRIC" id="fig|1354337.4.peg.2652"/>
<evidence type="ECO:0000313" key="9">
    <source>
        <dbReference type="Proteomes" id="UP000094023"/>
    </source>
</evidence>
<evidence type="ECO:0000259" key="7">
    <source>
        <dbReference type="Pfam" id="PF02562"/>
    </source>
</evidence>
<dbReference type="OrthoDB" id="9805148at2"/>
<gene>
    <name evidence="8" type="ORF">M983_2582</name>
</gene>
<dbReference type="Gene3D" id="3.40.50.300">
    <property type="entry name" value="P-loop containing nucleotide triphosphate hydrolases"/>
    <property type="match status" value="1"/>
</dbReference>
<keyword evidence="4" id="KW-0547">Nucleotide-binding</keyword>
<dbReference type="PANTHER" id="PTHR30473">
    <property type="entry name" value="PROTEIN PHOH"/>
    <property type="match status" value="1"/>
</dbReference>
<dbReference type="InterPro" id="IPR027417">
    <property type="entry name" value="P-loop_NTPase"/>
</dbReference>
<dbReference type="Pfam" id="PF02562">
    <property type="entry name" value="PhoH"/>
    <property type="match status" value="1"/>
</dbReference>
<sequence length="353" mass="39807">MSVIAHTQVATQEIFLEPADNARLMSLCGPFDDNIKQLERRLGIEINHRDNRFRLTGKSLCVNAATAILRHLYVETAPIKGAIPDINPEQIHLAIQESRALEQSDEHVPEYGKATNIRTKRGVIKPRTPNQAQYIANIQTHDITFGIGPAGTGKTYLAVAAAVDALERQEVRRILLTRPAVEAGEKLGFLPGDLSQKVDPYLRPLYDALFEMLGFEKVEKLIERNVIEVAPLAYMRGRTLNDAFIILDESQNTTIEQMKMFLTRIGFNSKAVITGDITQIDLPRGNKSGLRHAIEVLSDVNDLSFNFFHSEDVVRHPVVAKIVVAYEAWEVEDQKRRQAIKAEKEKLQRENHE</sequence>
<evidence type="ECO:0000256" key="2">
    <source>
        <dbReference type="ARBA" id="ARBA00010393"/>
    </source>
</evidence>
<comment type="caution">
    <text evidence="8">The sequence shown here is derived from an EMBL/GenBank/DDBJ whole genome shotgun (WGS) entry which is preliminary data.</text>
</comment>
<dbReference type="EMBL" id="LXEN01000125">
    <property type="protein sequence ID" value="OAT24350.1"/>
    <property type="molecule type" value="Genomic_DNA"/>
</dbReference>
<evidence type="ECO:0000256" key="1">
    <source>
        <dbReference type="ARBA" id="ARBA00004496"/>
    </source>
</evidence>